<dbReference type="Gene3D" id="3.40.720.10">
    <property type="entry name" value="Alkaline Phosphatase, subunit A"/>
    <property type="match status" value="1"/>
</dbReference>
<dbReference type="CDD" id="cd16025">
    <property type="entry name" value="PAS_like"/>
    <property type="match status" value="1"/>
</dbReference>
<sequence>MRKNTILPLMCGIGATAVPLSNAHAQQTADKPNIVLILLDDVGYSDFGCYGSEIETPNIDQLADNGIRLRHFYNQARSAPTRASLLTGLYPHQVGNGALGKVPGYSAYQGHPNEENAFIPEVLKSAGYFSVMTGKWHLGQYQGVTPIKRGFDRSLNAPFGGFYFSTDVNSPKKANGNTLFLNDEKIAFDDKRLPENWYSTHLWTKYGLEFIDEAIDKKQPFFWYLAHNGAHFPLQAPQKTIDKYKGKYMNGWEDVRNARFQKQLEMGLFESPDQLTPRNPKAPDWASLTQVEKERYDLQMAIYAAVIEEVDRSIGNVVKHLKEKGVLENTLIILLSDNGGNGEPGIEGRFVGKKPGAVNSTVFLGAAWADVANTPFFLYKHHGHEGGCNTPFIVSYPKKIDKSLNNTIQKDDYGHVIDIMPTLVELTGATYPSSRDGHKVPPMEGVSLLPLLKGQHVNQLKPVIVEHEGNKMLREGDWKIVQEYKEPEWRLYNLKNDPTEMKNLAEKEPEVLKHMVGDYNKMADHIGVESEIEFKIGKWYTPVEEYLNNRK</sequence>
<gene>
    <name evidence="5" type="ORF">GGR21_000291</name>
</gene>
<keyword evidence="6" id="KW-1185">Reference proteome</keyword>
<protein>
    <submittedName>
        <fullName evidence="5">Arylsulfatase</fullName>
        <ecNumber evidence="5">3.1.6.1</ecNumber>
    </submittedName>
</protein>
<dbReference type="PANTHER" id="PTHR42693">
    <property type="entry name" value="ARYLSULFATASE FAMILY MEMBER"/>
    <property type="match status" value="1"/>
</dbReference>
<dbReference type="InterPro" id="IPR050738">
    <property type="entry name" value="Sulfatase"/>
</dbReference>
<comment type="PTM">
    <text evidence="3">The conversion to 3-oxoalanine (also known as C-formylglycine, FGly), of a serine or cysteine residue in prokaryotes and of a cysteine residue in eukaryotes, is critical for catalytic activity.</text>
</comment>
<dbReference type="GO" id="GO:0004065">
    <property type="term" value="F:arylsulfatase activity"/>
    <property type="evidence" value="ECO:0007669"/>
    <property type="project" value="UniProtKB-EC"/>
</dbReference>
<evidence type="ECO:0000256" key="1">
    <source>
        <dbReference type="ARBA" id="ARBA00008779"/>
    </source>
</evidence>
<dbReference type="Proteomes" id="UP000555103">
    <property type="component" value="Unassembled WGS sequence"/>
</dbReference>
<dbReference type="EMBL" id="JACIEP010000001">
    <property type="protein sequence ID" value="MBB4034406.1"/>
    <property type="molecule type" value="Genomic_DNA"/>
</dbReference>
<comment type="similarity">
    <text evidence="1">Belongs to the sulfatase family.</text>
</comment>
<reference evidence="5 6" key="1">
    <citation type="submission" date="2020-08" db="EMBL/GenBank/DDBJ databases">
        <title>Genomic Encyclopedia of Type Strains, Phase IV (KMG-IV): sequencing the most valuable type-strain genomes for metagenomic binning, comparative biology and taxonomic classification.</title>
        <authorList>
            <person name="Goeker M."/>
        </authorList>
    </citation>
    <scope>NUCLEOTIDE SEQUENCE [LARGE SCALE GENOMIC DNA]</scope>
    <source>
        <strain evidence="5 6">DSM 104969</strain>
    </source>
</reference>
<dbReference type="InterPro" id="IPR017850">
    <property type="entry name" value="Alkaline_phosphatase_core_sf"/>
</dbReference>
<dbReference type="AlphaFoldDB" id="A0A840CGQ6"/>
<name>A0A840CGQ6_9BACT</name>
<feature type="modified residue" description="3-oxoalanine (Ser)" evidence="3">
    <location>
        <position position="78"/>
    </location>
</feature>
<accession>A0A840CGQ6</accession>
<dbReference type="SUPFAM" id="SSF53649">
    <property type="entry name" value="Alkaline phosphatase-like"/>
    <property type="match status" value="1"/>
</dbReference>
<keyword evidence="2 5" id="KW-0378">Hydrolase</keyword>
<dbReference type="InterPro" id="IPR000917">
    <property type="entry name" value="Sulfatase_N"/>
</dbReference>
<dbReference type="FunFam" id="3.40.720.10:FF:000047">
    <property type="entry name" value="Arylsulfatase"/>
    <property type="match status" value="1"/>
</dbReference>
<evidence type="ECO:0000256" key="3">
    <source>
        <dbReference type="PIRSR" id="PIRSR600917-52"/>
    </source>
</evidence>
<dbReference type="Gene3D" id="3.30.1120.10">
    <property type="match status" value="1"/>
</dbReference>
<proteinExistence type="inferred from homology"/>
<dbReference type="Pfam" id="PF00884">
    <property type="entry name" value="Sulfatase"/>
    <property type="match status" value="1"/>
</dbReference>
<comment type="caution">
    <text evidence="5">The sequence shown here is derived from an EMBL/GenBank/DDBJ whole genome shotgun (WGS) entry which is preliminary data.</text>
</comment>
<dbReference type="PANTHER" id="PTHR42693:SF53">
    <property type="entry name" value="ENDO-4-O-SULFATASE"/>
    <property type="match status" value="1"/>
</dbReference>
<evidence type="ECO:0000259" key="4">
    <source>
        <dbReference type="Pfam" id="PF00884"/>
    </source>
</evidence>
<dbReference type="RefSeq" id="WP_246347958.1">
    <property type="nucleotide sequence ID" value="NZ_JACIEP010000001.1"/>
</dbReference>
<dbReference type="EC" id="3.1.6.1" evidence="5"/>
<evidence type="ECO:0000313" key="6">
    <source>
        <dbReference type="Proteomes" id="UP000555103"/>
    </source>
</evidence>
<dbReference type="FunFam" id="3.30.1120.10:FF:000008">
    <property type="entry name" value="Arylsulfatase"/>
    <property type="match status" value="1"/>
</dbReference>
<organism evidence="5 6">
    <name type="scientific">Dysgonomonas hofstadii</name>
    <dbReference type="NCBI Taxonomy" id="637886"/>
    <lineage>
        <taxon>Bacteria</taxon>
        <taxon>Pseudomonadati</taxon>
        <taxon>Bacteroidota</taxon>
        <taxon>Bacteroidia</taxon>
        <taxon>Bacteroidales</taxon>
        <taxon>Dysgonomonadaceae</taxon>
        <taxon>Dysgonomonas</taxon>
    </lineage>
</organism>
<evidence type="ECO:0000256" key="2">
    <source>
        <dbReference type="ARBA" id="ARBA00022801"/>
    </source>
</evidence>
<feature type="domain" description="Sulfatase N-terminal" evidence="4">
    <location>
        <begin position="32"/>
        <end position="429"/>
    </location>
</feature>
<evidence type="ECO:0000313" key="5">
    <source>
        <dbReference type="EMBL" id="MBB4034406.1"/>
    </source>
</evidence>